<protein>
    <submittedName>
        <fullName evidence="2">Uncharacterized protein</fullName>
    </submittedName>
</protein>
<accession>A0A9W4UJN7</accession>
<dbReference type="EMBL" id="CAOQHR010000007">
    <property type="protein sequence ID" value="CAI6337195.1"/>
    <property type="molecule type" value="Genomic_DNA"/>
</dbReference>
<dbReference type="Proteomes" id="UP001152607">
    <property type="component" value="Unassembled WGS sequence"/>
</dbReference>
<reference evidence="2" key="1">
    <citation type="submission" date="2023-01" db="EMBL/GenBank/DDBJ databases">
        <authorList>
            <person name="Van Ghelder C."/>
            <person name="Rancurel C."/>
        </authorList>
    </citation>
    <scope>NUCLEOTIDE SEQUENCE</scope>
    <source>
        <strain evidence="2">CNCM I-4278</strain>
    </source>
</reference>
<dbReference type="AlphaFoldDB" id="A0A9W4UJN7"/>
<feature type="compositionally biased region" description="Basic and acidic residues" evidence="1">
    <location>
        <begin position="1"/>
        <end position="14"/>
    </location>
</feature>
<evidence type="ECO:0000313" key="3">
    <source>
        <dbReference type="Proteomes" id="UP001152607"/>
    </source>
</evidence>
<feature type="region of interest" description="Disordered" evidence="1">
    <location>
        <begin position="1"/>
        <end position="34"/>
    </location>
</feature>
<keyword evidence="3" id="KW-1185">Reference proteome</keyword>
<comment type="caution">
    <text evidence="2">The sequence shown here is derived from an EMBL/GenBank/DDBJ whole genome shotgun (WGS) entry which is preliminary data.</text>
</comment>
<evidence type="ECO:0000313" key="2">
    <source>
        <dbReference type="EMBL" id="CAI6337195.1"/>
    </source>
</evidence>
<sequence>MNASEDLGRSRRSGETSIVADASTPPHRHIGPTAHTIGLPSRIAQRNLDYLDCVVPSPAEQVYA</sequence>
<organism evidence="2 3">
    <name type="scientific">Periconia digitata</name>
    <dbReference type="NCBI Taxonomy" id="1303443"/>
    <lineage>
        <taxon>Eukaryota</taxon>
        <taxon>Fungi</taxon>
        <taxon>Dikarya</taxon>
        <taxon>Ascomycota</taxon>
        <taxon>Pezizomycotina</taxon>
        <taxon>Dothideomycetes</taxon>
        <taxon>Pleosporomycetidae</taxon>
        <taxon>Pleosporales</taxon>
        <taxon>Massarineae</taxon>
        <taxon>Periconiaceae</taxon>
        <taxon>Periconia</taxon>
    </lineage>
</organism>
<gene>
    <name evidence="2" type="ORF">PDIGIT_LOCUS10304</name>
</gene>
<name>A0A9W4UJN7_9PLEO</name>
<proteinExistence type="predicted"/>
<evidence type="ECO:0000256" key="1">
    <source>
        <dbReference type="SAM" id="MobiDB-lite"/>
    </source>
</evidence>